<protein>
    <submittedName>
        <fullName evidence="2">CSC1-like protein 2</fullName>
    </submittedName>
</protein>
<evidence type="ECO:0000256" key="1">
    <source>
        <dbReference type="SAM" id="MobiDB-lite"/>
    </source>
</evidence>
<gene>
    <name evidence="2" type="primary">TMEM63B_2</name>
    <name evidence="2" type="ORF">N1851_015673</name>
</gene>
<name>A0AA47MST4_MERPO</name>
<feature type="region of interest" description="Disordered" evidence="1">
    <location>
        <begin position="268"/>
        <end position="324"/>
    </location>
</feature>
<organism evidence="2 3">
    <name type="scientific">Merluccius polli</name>
    <name type="common">Benguela hake</name>
    <name type="synonym">Merluccius cadenati</name>
    <dbReference type="NCBI Taxonomy" id="89951"/>
    <lineage>
        <taxon>Eukaryota</taxon>
        <taxon>Metazoa</taxon>
        <taxon>Chordata</taxon>
        <taxon>Craniata</taxon>
        <taxon>Vertebrata</taxon>
        <taxon>Euteleostomi</taxon>
        <taxon>Actinopterygii</taxon>
        <taxon>Neopterygii</taxon>
        <taxon>Teleostei</taxon>
        <taxon>Neoteleostei</taxon>
        <taxon>Acanthomorphata</taxon>
        <taxon>Zeiogadaria</taxon>
        <taxon>Gadariae</taxon>
        <taxon>Gadiformes</taxon>
        <taxon>Gadoidei</taxon>
        <taxon>Merlucciidae</taxon>
        <taxon>Merluccius</taxon>
    </lineage>
</organism>
<comment type="caution">
    <text evidence="2">The sequence shown here is derived from an EMBL/GenBank/DDBJ whole genome shotgun (WGS) entry which is preliminary data.</text>
</comment>
<evidence type="ECO:0000313" key="3">
    <source>
        <dbReference type="Proteomes" id="UP001174136"/>
    </source>
</evidence>
<dbReference type="Proteomes" id="UP001174136">
    <property type="component" value="Unassembled WGS sequence"/>
</dbReference>
<sequence>MKKFQGRSVPKPSMKNISQTALNLTDRHRDTHRQTGRQGGPSDPSRDFHSFTRQRSMMVPLCVSQRLVERLVEPEAGGARGWWSQMAGRAGGQSGSSANRWVGGSIPVIPTSKNCLHVEVSLSKTLNPEPQLAPRALIIAAHCSHCSYINGVITLMNSRCGSLWGWGELTLSTDPGEVRFISLKTLLLDAHHFLLHALGLQTTSHCFLCLSARRPSVHTVYLLLLSDAADGFASSLGRGGGPVRGPGGAELLCGKWRRRGEICCQVPQSSTRFSSPPPGPPVLHQVLQSSTRSPSPPPGPLVLYQVPQSSTRSPSPPPGPPVIHQEDVDLSMLRVLIVTMAFGAGQACQAGQDCSVNNDTKDYCYSARIRSTVLQGLPFGGVPTVLALDFMCFLVETQDTLHTRNISFWCSALLMGKAVVSNQHSCKRMKRVSARPGSMGFSTRK</sequence>
<evidence type="ECO:0000313" key="2">
    <source>
        <dbReference type="EMBL" id="KAK0145427.1"/>
    </source>
</evidence>
<proteinExistence type="predicted"/>
<accession>A0AA47MST4</accession>
<dbReference type="EMBL" id="JAOPHQ010002857">
    <property type="protein sequence ID" value="KAK0145427.1"/>
    <property type="molecule type" value="Genomic_DNA"/>
</dbReference>
<keyword evidence="3" id="KW-1185">Reference proteome</keyword>
<reference evidence="2" key="1">
    <citation type="journal article" date="2023" name="Front. Mar. Sci.">
        <title>A new Merluccius polli reference genome to investigate the effects of global change in West African waters.</title>
        <authorList>
            <person name="Mateo J.L."/>
            <person name="Blanco-Fernandez C."/>
            <person name="Garcia-Vazquez E."/>
            <person name="Machado-Schiaffino G."/>
        </authorList>
    </citation>
    <scope>NUCLEOTIDE SEQUENCE</scope>
    <source>
        <strain evidence="2">C29</strain>
        <tissue evidence="2">Fin</tissue>
    </source>
</reference>
<dbReference type="AlphaFoldDB" id="A0AA47MST4"/>
<feature type="region of interest" description="Disordered" evidence="1">
    <location>
        <begin position="1"/>
        <end position="49"/>
    </location>
</feature>